<gene>
    <name evidence="11" type="ORF">FB458_0410</name>
</gene>
<evidence type="ECO:0000313" key="11">
    <source>
        <dbReference type="EMBL" id="TQJ07349.1"/>
    </source>
</evidence>
<evidence type="ECO:0000256" key="1">
    <source>
        <dbReference type="ARBA" id="ARBA00001424"/>
    </source>
</evidence>
<dbReference type="Gene3D" id="3.40.350.10">
    <property type="entry name" value="Creatinase/prolidase N-terminal domain"/>
    <property type="match status" value="1"/>
</dbReference>
<comment type="similarity">
    <text evidence="3 8">Belongs to the peptidase M24B family.</text>
</comment>
<organism evidence="11 12">
    <name type="scientific">Lapillicoccus jejuensis</name>
    <dbReference type="NCBI Taxonomy" id="402171"/>
    <lineage>
        <taxon>Bacteria</taxon>
        <taxon>Bacillati</taxon>
        <taxon>Actinomycetota</taxon>
        <taxon>Actinomycetes</taxon>
        <taxon>Micrococcales</taxon>
        <taxon>Intrasporangiaceae</taxon>
        <taxon>Lapillicoccus</taxon>
    </lineage>
</organism>
<feature type="domain" description="Aminopeptidase P N-terminal" evidence="10">
    <location>
        <begin position="50"/>
        <end position="194"/>
    </location>
</feature>
<dbReference type="InterPro" id="IPR052433">
    <property type="entry name" value="X-Pro_dipept-like"/>
</dbReference>
<reference evidence="11 12" key="1">
    <citation type="submission" date="2019-06" db="EMBL/GenBank/DDBJ databases">
        <title>Sequencing the genomes of 1000 actinobacteria strains.</title>
        <authorList>
            <person name="Klenk H.-P."/>
        </authorList>
    </citation>
    <scope>NUCLEOTIDE SEQUENCE [LARGE SCALE GENOMIC DNA]</scope>
    <source>
        <strain evidence="11 12">DSM 18607</strain>
    </source>
</reference>
<dbReference type="SUPFAM" id="SSF55920">
    <property type="entry name" value="Creatinase/aminopeptidase"/>
    <property type="match status" value="1"/>
</dbReference>
<protein>
    <recommendedName>
        <fullName evidence="4">Xaa-Pro aminopeptidase</fullName>
        <ecNumber evidence="4">3.4.11.9</ecNumber>
    </recommendedName>
</protein>
<dbReference type="Pfam" id="PF00557">
    <property type="entry name" value="Peptidase_M24"/>
    <property type="match status" value="1"/>
</dbReference>
<dbReference type="CDD" id="cd01087">
    <property type="entry name" value="Prolidase"/>
    <property type="match status" value="1"/>
</dbReference>
<dbReference type="Proteomes" id="UP000317893">
    <property type="component" value="Unassembled WGS sequence"/>
</dbReference>
<keyword evidence="11" id="KW-0645">Protease</keyword>
<dbReference type="SUPFAM" id="SSF53092">
    <property type="entry name" value="Creatinase/prolidase N-terminal domain"/>
    <property type="match status" value="1"/>
</dbReference>
<name>A0A542DW75_9MICO</name>
<dbReference type="AlphaFoldDB" id="A0A542DW75"/>
<dbReference type="InterPro" id="IPR029149">
    <property type="entry name" value="Creatin/AminoP/Spt16_N"/>
</dbReference>
<dbReference type="GO" id="GO:0006508">
    <property type="term" value="P:proteolysis"/>
    <property type="evidence" value="ECO:0007669"/>
    <property type="project" value="TreeGrafter"/>
</dbReference>
<dbReference type="GO" id="GO:0030145">
    <property type="term" value="F:manganese ion binding"/>
    <property type="evidence" value="ECO:0007669"/>
    <property type="project" value="InterPro"/>
</dbReference>
<dbReference type="GO" id="GO:0070006">
    <property type="term" value="F:metalloaminopeptidase activity"/>
    <property type="evidence" value="ECO:0007669"/>
    <property type="project" value="InterPro"/>
</dbReference>
<keyword evidence="7" id="KW-0464">Manganese</keyword>
<dbReference type="PANTHER" id="PTHR43226:SF4">
    <property type="entry name" value="XAA-PRO AMINOPEPTIDASE 3"/>
    <property type="match status" value="1"/>
</dbReference>
<evidence type="ECO:0000256" key="3">
    <source>
        <dbReference type="ARBA" id="ARBA00008766"/>
    </source>
</evidence>
<evidence type="ECO:0000256" key="6">
    <source>
        <dbReference type="ARBA" id="ARBA00022801"/>
    </source>
</evidence>
<keyword evidence="12" id="KW-1185">Reference proteome</keyword>
<keyword evidence="6" id="KW-0378">Hydrolase</keyword>
<evidence type="ECO:0000256" key="7">
    <source>
        <dbReference type="ARBA" id="ARBA00023211"/>
    </source>
</evidence>
<feature type="region of interest" description="Disordered" evidence="9">
    <location>
        <begin position="1"/>
        <end position="49"/>
    </location>
</feature>
<dbReference type="EC" id="3.4.11.9" evidence="4"/>
<dbReference type="PANTHER" id="PTHR43226">
    <property type="entry name" value="XAA-PRO AMINOPEPTIDASE 3"/>
    <property type="match status" value="1"/>
</dbReference>
<evidence type="ECO:0000256" key="8">
    <source>
        <dbReference type="RuleBase" id="RU000590"/>
    </source>
</evidence>
<evidence type="ECO:0000313" key="12">
    <source>
        <dbReference type="Proteomes" id="UP000317893"/>
    </source>
</evidence>
<sequence>MPAAGPWHDAGVSEQQQKSENRERKTTDALREFISRGWTPRPEGTPDRAPVADFAAERRARLGEEFAGERLVVPAGGFKVRTNDTDYRFRPHTAFAWLTGFGGDQEPDAVLVLEPLEGGGHEAVLYFRPYGGREGDEFFSDARYGEFWVGARPTLADVEAEYGLTARHIDELADALAKDAGTVVVRVVRDADADVAALVDKVRQEASEENTSQEEESREVDLDHELAARLSTLRLVKDAFEVEEMRKAVDATQLGFDEVVARLREALEKERGERWVEGLFALHARHEGNGVGYDSICASGDHASTLHWIKNTGAVEPGVLLLLDAGVEVDSLYTADITRTLPVDGTFTEAQRKVYDAVLEAQEAAMAVIKPGVPFSAIHDAAIRVIAETVHEWGLLPEGVTLEQTLDKEEGQFHRRWMVHGTSHHLGLDVHDCALATRADYMEADLRPGMILTVEPGLYFKADDELVPEELRGIGVRIEDDVLVTEDGYELLSSRIPRTADDVEAWIASRQG</sequence>
<dbReference type="Gene3D" id="3.90.230.10">
    <property type="entry name" value="Creatinase/methionine aminopeptidase superfamily"/>
    <property type="match status" value="1"/>
</dbReference>
<dbReference type="SMART" id="SM01011">
    <property type="entry name" value="AMP_N"/>
    <property type="match status" value="1"/>
</dbReference>
<dbReference type="InterPro" id="IPR000994">
    <property type="entry name" value="Pept_M24"/>
</dbReference>
<evidence type="ECO:0000256" key="5">
    <source>
        <dbReference type="ARBA" id="ARBA00022723"/>
    </source>
</evidence>
<evidence type="ECO:0000259" key="10">
    <source>
        <dbReference type="SMART" id="SM01011"/>
    </source>
</evidence>
<feature type="compositionally biased region" description="Basic and acidic residues" evidence="9">
    <location>
        <begin position="17"/>
        <end position="34"/>
    </location>
</feature>
<comment type="caution">
    <text evidence="11">The sequence shown here is derived from an EMBL/GenBank/DDBJ whole genome shotgun (WGS) entry which is preliminary data.</text>
</comment>
<dbReference type="InterPro" id="IPR001131">
    <property type="entry name" value="Peptidase_M24B_aminopep-P_CS"/>
</dbReference>
<accession>A0A542DW75</accession>
<keyword evidence="11" id="KW-0031">Aminopeptidase</keyword>
<dbReference type="PROSITE" id="PS00491">
    <property type="entry name" value="PROLINE_PEPTIDASE"/>
    <property type="match status" value="1"/>
</dbReference>
<dbReference type="InterPro" id="IPR007865">
    <property type="entry name" value="Aminopep_P_N"/>
</dbReference>
<evidence type="ECO:0000256" key="9">
    <source>
        <dbReference type="SAM" id="MobiDB-lite"/>
    </source>
</evidence>
<comment type="cofactor">
    <cofactor evidence="2">
        <name>Mn(2+)</name>
        <dbReference type="ChEBI" id="CHEBI:29035"/>
    </cofactor>
</comment>
<keyword evidence="5 8" id="KW-0479">Metal-binding</keyword>
<evidence type="ECO:0000256" key="2">
    <source>
        <dbReference type="ARBA" id="ARBA00001936"/>
    </source>
</evidence>
<comment type="catalytic activity">
    <reaction evidence="1">
        <text>Release of any N-terminal amino acid, including proline, that is linked to proline, even from a dipeptide or tripeptide.</text>
        <dbReference type="EC" id="3.4.11.9"/>
    </reaction>
</comment>
<dbReference type="GO" id="GO:0005829">
    <property type="term" value="C:cytosol"/>
    <property type="evidence" value="ECO:0007669"/>
    <property type="project" value="TreeGrafter"/>
</dbReference>
<proteinExistence type="inferred from homology"/>
<dbReference type="Pfam" id="PF05195">
    <property type="entry name" value="AMP_N"/>
    <property type="match status" value="1"/>
</dbReference>
<evidence type="ECO:0000256" key="4">
    <source>
        <dbReference type="ARBA" id="ARBA00012574"/>
    </source>
</evidence>
<dbReference type="InterPro" id="IPR036005">
    <property type="entry name" value="Creatinase/aminopeptidase-like"/>
</dbReference>
<dbReference type="EMBL" id="VFMN01000001">
    <property type="protein sequence ID" value="TQJ07349.1"/>
    <property type="molecule type" value="Genomic_DNA"/>
</dbReference>